<protein>
    <recommendedName>
        <fullName evidence="3">BNR repeat domain protein</fullName>
    </recommendedName>
</protein>
<evidence type="ECO:0000313" key="1">
    <source>
        <dbReference type="EMBL" id="REG27071.1"/>
    </source>
</evidence>
<comment type="caution">
    <text evidence="1">The sequence shown here is derived from an EMBL/GenBank/DDBJ whole genome shotgun (WGS) entry which is preliminary data.</text>
</comment>
<organism evidence="1 2">
    <name type="scientific">Archangium gephyra</name>
    <dbReference type="NCBI Taxonomy" id="48"/>
    <lineage>
        <taxon>Bacteria</taxon>
        <taxon>Pseudomonadati</taxon>
        <taxon>Myxococcota</taxon>
        <taxon>Myxococcia</taxon>
        <taxon>Myxococcales</taxon>
        <taxon>Cystobacterineae</taxon>
        <taxon>Archangiaceae</taxon>
        <taxon>Archangium</taxon>
    </lineage>
</organism>
<evidence type="ECO:0000313" key="2">
    <source>
        <dbReference type="Proteomes" id="UP000256345"/>
    </source>
</evidence>
<keyword evidence="2" id="KW-1185">Reference proteome</keyword>
<name>A0ABX9JTW1_9BACT</name>
<reference evidence="1 2" key="1">
    <citation type="submission" date="2018-08" db="EMBL/GenBank/DDBJ databases">
        <title>Genomic Encyclopedia of Archaeal and Bacterial Type Strains, Phase II (KMG-II): from individual species to whole genera.</title>
        <authorList>
            <person name="Goeker M."/>
        </authorList>
    </citation>
    <scope>NUCLEOTIDE SEQUENCE [LARGE SCALE GENOMIC DNA]</scope>
    <source>
        <strain evidence="1 2">DSM 2261</strain>
    </source>
</reference>
<dbReference type="RefSeq" id="WP_147333071.1">
    <property type="nucleotide sequence ID" value="NZ_QUMU01000010.1"/>
</dbReference>
<dbReference type="InterPro" id="IPR006624">
    <property type="entry name" value="Beta-propeller_rpt_TECPR"/>
</dbReference>
<gene>
    <name evidence="1" type="ORF">ATI61_11078</name>
</gene>
<dbReference type="Proteomes" id="UP000256345">
    <property type="component" value="Unassembled WGS sequence"/>
</dbReference>
<dbReference type="SUPFAM" id="SSF63829">
    <property type="entry name" value="Calcium-dependent phosphotriesterase"/>
    <property type="match status" value="2"/>
</dbReference>
<evidence type="ECO:0008006" key="3">
    <source>
        <dbReference type="Google" id="ProtNLM"/>
    </source>
</evidence>
<accession>A0ABX9JTW1</accession>
<proteinExistence type="predicted"/>
<dbReference type="EMBL" id="QUMU01000010">
    <property type="protein sequence ID" value="REG27071.1"/>
    <property type="molecule type" value="Genomic_DNA"/>
</dbReference>
<dbReference type="SMART" id="SM00706">
    <property type="entry name" value="TECPR"/>
    <property type="match status" value="4"/>
</dbReference>
<sequence>MSRHYLPRAALAFLLVWANGCKREEPPTPPIEKPPACPTAEELDALPLPAAVPTTGTRLCRDGWCWVSHEPQGHDLHAVWSHPTEGAWMVGQAGTVLHWKQDHWTWQSTPTSRTLRGVWGSSPADIWAVGDAGTILHFDGTGWTAVPAPGAAVDLLSVEGVSSREVWAAGREGRLLRWDGSSWALVPTGTSAELMEVSILSADDVWVSAQGVGLLRCTPAGCVGQAGPSTVGATEPPQDMWERGSERWVTFGYNPPVPFLWKDGAWLEAPIAQPPPGPGPFSSYSDLWMGGANDAWVLVSGQASPSIGYKFIYHWDGGTWTRLEKPYAHLSERNATLWAVGTLGGSGPSDLWAIGDRGAVMRWDGTTWRELRALRGFHAAYSPNIPMVPEAYPLGISASPDGARVWANPNAGQSRFDMTASTWATSEGEWHAHLIPPPRDRWSSSEFTVSGTGVQPLQGLLAGDPAPWRARIHATARDNVWAMDSQRLWAWEGQAWRIALEGQGELFAVWTHGAKDTWVAGAEKLLHWDGESWQEHPTPGFTASALWGAWRRDLWAVGRKGSTAALFHWDGGEWREVSSDALVGIGSLEAVAGRCASEVYVAGSGGALLHWDGATWSRMTLPTTMNLYGVATVGKELWVSGGQGAILRQPRPAR</sequence>